<keyword evidence="3" id="KW-0411">Iron-sulfur</keyword>
<dbReference type="GO" id="GO:0046872">
    <property type="term" value="F:metal ion binding"/>
    <property type="evidence" value="ECO:0007669"/>
    <property type="project" value="UniProtKB-KW"/>
</dbReference>
<dbReference type="PANTHER" id="PTHR42783">
    <property type="entry name" value="GLUTAMATE SYNTHASE [NADPH] SMALL CHAIN"/>
    <property type="match status" value="1"/>
</dbReference>
<evidence type="ECO:0000259" key="4">
    <source>
        <dbReference type="PROSITE" id="PS51379"/>
    </source>
</evidence>
<dbReference type="Gene3D" id="1.10.1060.10">
    <property type="entry name" value="Alpha-helical ferredoxin"/>
    <property type="match status" value="1"/>
</dbReference>
<dbReference type="OrthoDB" id="135003at2"/>
<dbReference type="InterPro" id="IPR009051">
    <property type="entry name" value="Helical_ferredxn"/>
</dbReference>
<evidence type="ECO:0000256" key="2">
    <source>
        <dbReference type="ARBA" id="ARBA00023004"/>
    </source>
</evidence>
<dbReference type="PROSITE" id="PS51379">
    <property type="entry name" value="4FE4S_FER_2"/>
    <property type="match status" value="2"/>
</dbReference>
<dbReference type="PROSITE" id="PS00198">
    <property type="entry name" value="4FE4S_FER_1"/>
    <property type="match status" value="1"/>
</dbReference>
<dbReference type="GO" id="GO:0051536">
    <property type="term" value="F:iron-sulfur cluster binding"/>
    <property type="evidence" value="ECO:0007669"/>
    <property type="project" value="UniProtKB-KW"/>
</dbReference>
<dbReference type="PRINTS" id="PR00368">
    <property type="entry name" value="FADPNR"/>
</dbReference>
<dbReference type="Pfam" id="PF14691">
    <property type="entry name" value="Fer4_20"/>
    <property type="match status" value="1"/>
</dbReference>
<dbReference type="InterPro" id="IPR036188">
    <property type="entry name" value="FAD/NAD-bd_sf"/>
</dbReference>
<dbReference type="SUPFAM" id="SSF51905">
    <property type="entry name" value="FAD/NAD(P)-binding domain"/>
    <property type="match status" value="2"/>
</dbReference>
<dbReference type="EMBL" id="FOOX01000008">
    <property type="protein sequence ID" value="SFG71961.1"/>
    <property type="molecule type" value="Genomic_DNA"/>
</dbReference>
<dbReference type="InterPro" id="IPR017900">
    <property type="entry name" value="4Fe4S_Fe_S_CS"/>
</dbReference>
<dbReference type="Gene3D" id="3.40.50.720">
    <property type="entry name" value="NAD(P)-binding Rossmann-like Domain"/>
    <property type="match status" value="1"/>
</dbReference>
<dbReference type="PRINTS" id="PR00469">
    <property type="entry name" value="PNDRDTASEII"/>
</dbReference>
<dbReference type="PANTHER" id="PTHR42783:SF3">
    <property type="entry name" value="GLUTAMATE SYNTHASE [NADPH] SMALL CHAIN-RELATED"/>
    <property type="match status" value="1"/>
</dbReference>
<evidence type="ECO:0000256" key="3">
    <source>
        <dbReference type="ARBA" id="ARBA00023014"/>
    </source>
</evidence>
<dbReference type="Pfam" id="PF07992">
    <property type="entry name" value="Pyr_redox_2"/>
    <property type="match status" value="2"/>
</dbReference>
<sequence>MNYDILIVGSGIGGMESALKLGDMGYKVLVVEKEPSVGGKMVLLSKVFPTLDCASCISTPKMAATTHHPNIDVMIYSEVDQIKRGKNGKFTAKVRKKPTFVNAAACTGCRQCEMNCNVAVPDQYNSDMVARRAAYIAFPQAVPKKAVIERAGTSPCSYTCPAGIKAHGYVALARGGKYKEAFDLILETTPVIGSLGRACYAPCEGECTRGGLEGPLPIRRIKRFIADTHYQENPEPLRALPETTGKKVAVVGSGPAGLTAALHLARKGYQVKIFEAAEQAGGMLRLAIPSYRLPKDVVDRDIKNVTALGVEIATGVRVESPASLKEQGYDAVFVATGTPAARDLQVDGENLDGVMNSLEFLSKVNLGQKIDLTGKTVVVVGGGNVAIDSARVAVRLGAQKVIVQYRRSREEMPAHHWEIEGAEKEGVEFKYLSAPQKFIGDGARVIAVKAIQMELGNPDAGGRRKPVPVKGSEHQIPADLVITAVGLGPDTRSFKDKLELNKNGTIMVNQDTLQSSVPYVFAGGDVVTGPSMIVNAAGQGRKAAFFIDRFLKGEQLDGAGYDYRLPPVDRQKVLARQKSYQTLEPVAAAENLKRGVRDFSEVEAPLSEEDVWYSTGRCLDCGVCSECSQCIATCPANAIDMTMKEEQVEVEASSVIVSTGFKLFDANLKTQYGYGKHKNVISGMQMDRLLAPTRPYNTVLRPGDGKVPDNIAFVLCTGSRDCTVDNPLCSRVCCMYSVKQNQLIMGALPLADVTVYYIDVRAFSKGYEEFYQQASGMGANFVKGRVAKVDEKEDGNLVLYYEDIDNGGKLSQAEHDMVVLSVGLLPNTEVFNLFSGVKLEADDYSYVKEINEDINPAQTSIDGVFVAGTASGAKDIPDSILHAGAAAAQAAAYVERTRMSK</sequence>
<keyword evidence="6" id="KW-1185">Reference proteome</keyword>
<proteinExistence type="predicted"/>
<accession>A0A1I2UB99</accession>
<dbReference type="RefSeq" id="WP_092471691.1">
    <property type="nucleotide sequence ID" value="NZ_FOOX01000008.1"/>
</dbReference>
<dbReference type="InterPro" id="IPR017896">
    <property type="entry name" value="4Fe4S_Fe-S-bd"/>
</dbReference>
<dbReference type="STRING" id="341036.SAMN05660649_02495"/>
<dbReference type="SUPFAM" id="SSF46548">
    <property type="entry name" value="alpha-helical ferredoxin"/>
    <property type="match status" value="1"/>
</dbReference>
<dbReference type="InterPro" id="IPR023753">
    <property type="entry name" value="FAD/NAD-binding_dom"/>
</dbReference>
<evidence type="ECO:0000313" key="6">
    <source>
        <dbReference type="Proteomes" id="UP000199337"/>
    </source>
</evidence>
<reference evidence="6" key="1">
    <citation type="submission" date="2016-10" db="EMBL/GenBank/DDBJ databases">
        <authorList>
            <person name="Varghese N."/>
            <person name="Submissions S."/>
        </authorList>
    </citation>
    <scope>NUCLEOTIDE SEQUENCE [LARGE SCALE GENOMIC DNA]</scope>
    <source>
        <strain evidence="6">DSM 17038</strain>
    </source>
</reference>
<feature type="domain" description="4Fe-4S ferredoxin-type" evidence="4">
    <location>
        <begin position="615"/>
        <end position="644"/>
    </location>
</feature>
<keyword evidence="1" id="KW-0479">Metal-binding</keyword>
<name>A0A1I2UB99_9FIRM</name>
<dbReference type="Proteomes" id="UP000199337">
    <property type="component" value="Unassembled WGS sequence"/>
</dbReference>
<gene>
    <name evidence="5" type="ORF">SAMN05660649_02495</name>
</gene>
<keyword evidence="2" id="KW-0408">Iron</keyword>
<dbReference type="InterPro" id="IPR028261">
    <property type="entry name" value="DPD_II"/>
</dbReference>
<dbReference type="GO" id="GO:0016491">
    <property type="term" value="F:oxidoreductase activity"/>
    <property type="evidence" value="ECO:0007669"/>
    <property type="project" value="InterPro"/>
</dbReference>
<feature type="domain" description="4Fe-4S ferredoxin-type" evidence="4">
    <location>
        <begin position="96"/>
        <end position="127"/>
    </location>
</feature>
<protein>
    <submittedName>
        <fullName evidence="5">Heterodisulfide reductase subunit A</fullName>
    </submittedName>
</protein>
<dbReference type="Gene3D" id="3.50.50.60">
    <property type="entry name" value="FAD/NAD(P)-binding domain"/>
    <property type="match status" value="3"/>
</dbReference>
<dbReference type="AlphaFoldDB" id="A0A1I2UB99"/>
<dbReference type="SUPFAM" id="SSF51971">
    <property type="entry name" value="Nucleotide-binding domain"/>
    <property type="match status" value="1"/>
</dbReference>
<evidence type="ECO:0000313" key="5">
    <source>
        <dbReference type="EMBL" id="SFG71961.1"/>
    </source>
</evidence>
<evidence type="ECO:0000256" key="1">
    <source>
        <dbReference type="ARBA" id="ARBA00022723"/>
    </source>
</evidence>
<organism evidence="5 6">
    <name type="scientific">Desulfotruncus arcticus DSM 17038</name>
    <dbReference type="NCBI Taxonomy" id="1121424"/>
    <lineage>
        <taxon>Bacteria</taxon>
        <taxon>Bacillati</taxon>
        <taxon>Bacillota</taxon>
        <taxon>Clostridia</taxon>
        <taxon>Eubacteriales</taxon>
        <taxon>Desulfallaceae</taxon>
        <taxon>Desulfotruncus</taxon>
    </lineage>
</organism>